<gene>
    <name evidence="3" type="ORF">CC1G_15097</name>
</gene>
<dbReference type="SUPFAM" id="SSF52540">
    <property type="entry name" value="P-loop containing nucleoside triphosphate hydrolases"/>
    <property type="match status" value="1"/>
</dbReference>
<dbReference type="Gene3D" id="3.40.50.300">
    <property type="entry name" value="P-loop containing nucleotide triphosphate hydrolases"/>
    <property type="match status" value="1"/>
</dbReference>
<sequence>MATVEMKICDTSWTDSRLRPLIYMNADVVLICFSVDRRYSLQFIANDLAEEVRRCCGPGIPVILVGCKTDARDNPYRREDNRNEGWGRMITTEEGEGAAQRISAAHYFEISAKLGQGLEELFKCAAKEGVRYHLASLSKRKK</sequence>
<dbReference type="KEGG" id="cci:CC1G_15097"/>
<dbReference type="InterPro" id="IPR027417">
    <property type="entry name" value="P-loop_NTPase"/>
</dbReference>
<proteinExistence type="predicted"/>
<keyword evidence="1" id="KW-0547">Nucleotide-binding</keyword>
<evidence type="ECO:0000256" key="1">
    <source>
        <dbReference type="ARBA" id="ARBA00022741"/>
    </source>
</evidence>
<comment type="caution">
    <text evidence="3">The sequence shown here is derived from an EMBL/GenBank/DDBJ whole genome shotgun (WGS) entry which is preliminary data.</text>
</comment>
<dbReference type="RefSeq" id="XP_002910763.1">
    <property type="nucleotide sequence ID" value="XM_002910717.1"/>
</dbReference>
<dbReference type="InterPro" id="IPR001806">
    <property type="entry name" value="Small_GTPase"/>
</dbReference>
<dbReference type="AlphaFoldDB" id="D6RNZ3"/>
<dbReference type="Pfam" id="PF00071">
    <property type="entry name" value="Ras"/>
    <property type="match status" value="1"/>
</dbReference>
<dbReference type="STRING" id="240176.D6RNZ3"/>
<dbReference type="OrthoDB" id="3199917at2759"/>
<keyword evidence="2" id="KW-0342">GTP-binding</keyword>
<dbReference type="PRINTS" id="PR00449">
    <property type="entry name" value="RASTRNSFRMNG"/>
</dbReference>
<dbReference type="GO" id="GO:0005525">
    <property type="term" value="F:GTP binding"/>
    <property type="evidence" value="ECO:0007669"/>
    <property type="project" value="UniProtKB-KW"/>
</dbReference>
<dbReference type="PROSITE" id="PS51419">
    <property type="entry name" value="RAB"/>
    <property type="match status" value="1"/>
</dbReference>
<dbReference type="PROSITE" id="PS51421">
    <property type="entry name" value="RAS"/>
    <property type="match status" value="1"/>
</dbReference>
<evidence type="ECO:0000313" key="4">
    <source>
        <dbReference type="Proteomes" id="UP000001861"/>
    </source>
</evidence>
<evidence type="ECO:0000256" key="2">
    <source>
        <dbReference type="ARBA" id="ARBA00023134"/>
    </source>
</evidence>
<protein>
    <submittedName>
        <fullName evidence="3">GTP-binding protein</fullName>
    </submittedName>
</protein>
<keyword evidence="4" id="KW-1185">Reference proteome</keyword>
<dbReference type="GO" id="GO:0007264">
    <property type="term" value="P:small GTPase-mediated signal transduction"/>
    <property type="evidence" value="ECO:0007669"/>
    <property type="project" value="InterPro"/>
</dbReference>
<dbReference type="PROSITE" id="PS51420">
    <property type="entry name" value="RHO"/>
    <property type="match status" value="1"/>
</dbReference>
<accession>D6RNZ3</accession>
<evidence type="ECO:0000313" key="3">
    <source>
        <dbReference type="EMBL" id="EFI27269.1"/>
    </source>
</evidence>
<dbReference type="InParanoid" id="D6RNZ3"/>
<dbReference type="SMART" id="SM00174">
    <property type="entry name" value="RHO"/>
    <property type="match status" value="1"/>
</dbReference>
<dbReference type="InterPro" id="IPR003578">
    <property type="entry name" value="Small_GTPase_Rho"/>
</dbReference>
<name>D6RNZ3_COPC7</name>
<dbReference type="EMBL" id="AACS02000008">
    <property type="protein sequence ID" value="EFI27269.1"/>
    <property type="molecule type" value="Genomic_DNA"/>
</dbReference>
<dbReference type="eggNOG" id="KOG0393">
    <property type="taxonomic scope" value="Eukaryota"/>
</dbReference>
<dbReference type="SMART" id="SM00175">
    <property type="entry name" value="RAB"/>
    <property type="match status" value="1"/>
</dbReference>
<dbReference type="Proteomes" id="UP000001861">
    <property type="component" value="Unassembled WGS sequence"/>
</dbReference>
<reference evidence="3 4" key="1">
    <citation type="journal article" date="2010" name="Proc. Natl. Acad. Sci. U.S.A.">
        <title>Insights into evolution of multicellular fungi from the assembled chromosomes of the mushroom Coprinopsis cinerea (Coprinus cinereus).</title>
        <authorList>
            <person name="Stajich J.E."/>
            <person name="Wilke S.K."/>
            <person name="Ahren D."/>
            <person name="Au C.H."/>
            <person name="Birren B.W."/>
            <person name="Borodovsky M."/>
            <person name="Burns C."/>
            <person name="Canback B."/>
            <person name="Casselton L.A."/>
            <person name="Cheng C.K."/>
            <person name="Deng J."/>
            <person name="Dietrich F.S."/>
            <person name="Fargo D.C."/>
            <person name="Farman M.L."/>
            <person name="Gathman A.C."/>
            <person name="Goldberg J."/>
            <person name="Guigo R."/>
            <person name="Hoegger P.J."/>
            <person name="Hooker J.B."/>
            <person name="Huggins A."/>
            <person name="James T.Y."/>
            <person name="Kamada T."/>
            <person name="Kilaru S."/>
            <person name="Kodira C."/>
            <person name="Kues U."/>
            <person name="Kupfer D."/>
            <person name="Kwan H.S."/>
            <person name="Lomsadze A."/>
            <person name="Li W."/>
            <person name="Lilly W.W."/>
            <person name="Ma L.J."/>
            <person name="Mackey A.J."/>
            <person name="Manning G."/>
            <person name="Martin F."/>
            <person name="Muraguchi H."/>
            <person name="Natvig D.O."/>
            <person name="Palmerini H."/>
            <person name="Ramesh M.A."/>
            <person name="Rehmeyer C.J."/>
            <person name="Roe B.A."/>
            <person name="Shenoy N."/>
            <person name="Stanke M."/>
            <person name="Ter-Hovhannisyan V."/>
            <person name="Tunlid A."/>
            <person name="Velagapudi R."/>
            <person name="Vision T.J."/>
            <person name="Zeng Q."/>
            <person name="Zolan M.E."/>
            <person name="Pukkila P.J."/>
        </authorList>
    </citation>
    <scope>NUCLEOTIDE SEQUENCE [LARGE SCALE GENOMIC DNA]</scope>
    <source>
        <strain evidence="4">Okayama-7 / 130 / ATCC MYA-4618 / FGSC 9003</strain>
    </source>
</reference>
<dbReference type="GO" id="GO:0003924">
    <property type="term" value="F:GTPase activity"/>
    <property type="evidence" value="ECO:0007669"/>
    <property type="project" value="InterPro"/>
</dbReference>
<dbReference type="PANTHER" id="PTHR24072">
    <property type="entry name" value="RHO FAMILY GTPASE"/>
    <property type="match status" value="1"/>
</dbReference>
<dbReference type="HOGENOM" id="CLU_041217_21_2_1"/>
<dbReference type="GeneID" id="9378285"/>
<organism evidence="3 4">
    <name type="scientific">Coprinopsis cinerea (strain Okayama-7 / 130 / ATCC MYA-4618 / FGSC 9003)</name>
    <name type="common">Inky cap fungus</name>
    <name type="synonym">Hormographiella aspergillata</name>
    <dbReference type="NCBI Taxonomy" id="240176"/>
    <lineage>
        <taxon>Eukaryota</taxon>
        <taxon>Fungi</taxon>
        <taxon>Dikarya</taxon>
        <taxon>Basidiomycota</taxon>
        <taxon>Agaricomycotina</taxon>
        <taxon>Agaricomycetes</taxon>
        <taxon>Agaricomycetidae</taxon>
        <taxon>Agaricales</taxon>
        <taxon>Agaricineae</taxon>
        <taxon>Psathyrellaceae</taxon>
        <taxon>Coprinopsis</taxon>
    </lineage>
</organism>
<dbReference type="VEuPathDB" id="FungiDB:CC1G_15097"/>